<dbReference type="AlphaFoldDB" id="A0A2A6E5I8"/>
<keyword evidence="1" id="KW-0808">Transferase</keyword>
<comment type="caution">
    <text evidence="1">The sequence shown here is derived from an EMBL/GenBank/DDBJ whole genome shotgun (WGS) entry which is preliminary data.</text>
</comment>
<sequence>MFWFDKENSLTMFVDIRDEKHKLCDGRSLNIHPDIVVDFTNIPFSDKSFKLVVFDPPHLLKAGENSWLAKLFFFKKEFKQSILSLTY</sequence>
<name>A0A2A6E5I8_TANFO</name>
<dbReference type="GO" id="GO:0008168">
    <property type="term" value="F:methyltransferase activity"/>
    <property type="evidence" value="ECO:0007669"/>
    <property type="project" value="UniProtKB-KW"/>
</dbReference>
<gene>
    <name evidence="1" type="ORF">CLI86_12920</name>
</gene>
<reference evidence="1 2" key="1">
    <citation type="submission" date="2017-09" db="EMBL/GenBank/DDBJ databases">
        <title>Phase variable restriction modification systems are present in the genome sequences of periodontal pathogens Prevotella intermedia, Tannerella forsythia and Porphyromonas gingivalis.</title>
        <authorList>
            <person name="Haigh R.D."/>
            <person name="Crawford L."/>
            <person name="Ralph J."/>
            <person name="Wanford J."/>
            <person name="Vartoukian S.R."/>
            <person name="Hijazib K."/>
            <person name="Wade W."/>
            <person name="Oggioni M.R."/>
        </authorList>
    </citation>
    <scope>NUCLEOTIDE SEQUENCE [LARGE SCALE GENOMIC DNA]</scope>
    <source>
        <strain evidence="1 2">WW11663</strain>
    </source>
</reference>
<dbReference type="GO" id="GO:0032259">
    <property type="term" value="P:methylation"/>
    <property type="evidence" value="ECO:0007669"/>
    <property type="project" value="UniProtKB-KW"/>
</dbReference>
<accession>A0A2A6E5I8</accession>
<dbReference type="Proteomes" id="UP000219259">
    <property type="component" value="Unassembled WGS sequence"/>
</dbReference>
<evidence type="ECO:0000313" key="1">
    <source>
        <dbReference type="EMBL" id="PDP42347.1"/>
    </source>
</evidence>
<dbReference type="EMBL" id="NSLJ01000050">
    <property type="protein sequence ID" value="PDP42347.1"/>
    <property type="molecule type" value="Genomic_DNA"/>
</dbReference>
<protein>
    <submittedName>
        <fullName evidence="1">Methyltransferase</fullName>
    </submittedName>
</protein>
<organism evidence="1 2">
    <name type="scientific">Tannerella forsythia</name>
    <name type="common">Bacteroides forsythus</name>
    <dbReference type="NCBI Taxonomy" id="28112"/>
    <lineage>
        <taxon>Bacteria</taxon>
        <taxon>Pseudomonadati</taxon>
        <taxon>Bacteroidota</taxon>
        <taxon>Bacteroidia</taxon>
        <taxon>Bacteroidales</taxon>
        <taxon>Tannerellaceae</taxon>
        <taxon>Tannerella</taxon>
    </lineage>
</organism>
<keyword evidence="1" id="KW-0489">Methyltransferase</keyword>
<evidence type="ECO:0000313" key="2">
    <source>
        <dbReference type="Proteomes" id="UP000219259"/>
    </source>
</evidence>
<proteinExistence type="predicted"/>
<dbReference type="OrthoDB" id="8781114at2"/>